<reference evidence="1 2" key="1">
    <citation type="submission" date="2018-02" db="EMBL/GenBank/DDBJ databases">
        <title>The genomes of Aspergillus section Nigri reveals drivers in fungal speciation.</title>
        <authorList>
            <consortium name="DOE Joint Genome Institute"/>
            <person name="Vesth T.C."/>
            <person name="Nybo J."/>
            <person name="Theobald S."/>
            <person name="Brandl J."/>
            <person name="Frisvad J.C."/>
            <person name="Nielsen K.F."/>
            <person name="Lyhne E.K."/>
            <person name="Kogle M.E."/>
            <person name="Kuo A."/>
            <person name="Riley R."/>
            <person name="Clum A."/>
            <person name="Nolan M."/>
            <person name="Lipzen A."/>
            <person name="Salamov A."/>
            <person name="Henrissat B."/>
            <person name="Wiebenga A."/>
            <person name="De vries R.P."/>
            <person name="Grigoriev I.V."/>
            <person name="Mortensen U.H."/>
            <person name="Andersen M.R."/>
            <person name="Baker S.E."/>
        </authorList>
    </citation>
    <scope>NUCLEOTIDE SEQUENCE [LARGE SCALE GENOMIC DNA]</scope>
    <source>
        <strain evidence="1 2">CBS 707.79</strain>
    </source>
</reference>
<evidence type="ECO:0000313" key="2">
    <source>
        <dbReference type="Proteomes" id="UP000247810"/>
    </source>
</evidence>
<organism evidence="1 2">
    <name type="scientific">Aspergillus ellipticus CBS 707.79</name>
    <dbReference type="NCBI Taxonomy" id="1448320"/>
    <lineage>
        <taxon>Eukaryota</taxon>
        <taxon>Fungi</taxon>
        <taxon>Dikarya</taxon>
        <taxon>Ascomycota</taxon>
        <taxon>Pezizomycotina</taxon>
        <taxon>Eurotiomycetes</taxon>
        <taxon>Eurotiomycetidae</taxon>
        <taxon>Eurotiales</taxon>
        <taxon>Aspergillaceae</taxon>
        <taxon>Aspergillus</taxon>
        <taxon>Aspergillus subgen. Circumdati</taxon>
    </lineage>
</organism>
<dbReference type="Proteomes" id="UP000247810">
    <property type="component" value="Unassembled WGS sequence"/>
</dbReference>
<sequence length="78" mass="8640">MCYHVDAPMMWRACPAGHRLVKRYIKKCPTAESSGAICRDTTPDPNLGPFGTTTRAGQCPRCRDSGISVNTVYETDYI</sequence>
<evidence type="ECO:0000313" key="1">
    <source>
        <dbReference type="EMBL" id="PYH98605.1"/>
    </source>
</evidence>
<proteinExistence type="predicted"/>
<keyword evidence="2" id="KW-1185">Reference proteome</keyword>
<dbReference type="EMBL" id="KZ825810">
    <property type="protein sequence ID" value="PYH98605.1"/>
    <property type="molecule type" value="Genomic_DNA"/>
</dbReference>
<dbReference type="VEuPathDB" id="FungiDB:BO71DRAFT_395207"/>
<protein>
    <submittedName>
        <fullName evidence="1">Uncharacterized protein</fullName>
    </submittedName>
</protein>
<name>A0A319DLZ8_9EURO</name>
<gene>
    <name evidence="1" type="ORF">BO71DRAFT_395207</name>
</gene>
<dbReference type="AlphaFoldDB" id="A0A319DLZ8"/>
<accession>A0A319DLZ8</accession>